<evidence type="ECO:0000256" key="4">
    <source>
        <dbReference type="ARBA" id="ARBA00022475"/>
    </source>
</evidence>
<name>A0ABD1I4K7_SALDI</name>
<evidence type="ECO:0000256" key="10">
    <source>
        <dbReference type="RuleBase" id="RU910715"/>
    </source>
</evidence>
<keyword evidence="6 10" id="KW-0812">Transmembrane</keyword>
<feature type="transmembrane region" description="Helical" evidence="10">
    <location>
        <begin position="159"/>
        <end position="181"/>
    </location>
</feature>
<sequence length="274" mass="30742">MANLAFVFGLLGNIVSFMVFLAPIPTFYQIYKKRSTAGFQSLPYIVGFFSAMLWMYYAFLKPETTLLITINSVGCFVQSAYICFYLVFATKDTRIQTVKLLLSLNVVGFGLVLFLTQFFATEANRASIVGWICLVFSLCVFVAPLGVVRQVIRTKSVEYMPFLLSVFLTLSAVMWFFYGLLRKDYNIAIPNILGFSFGVIQMVLYLIYKNAKKGGLQEKQLSEVLEVKIEEHKISELKEQIIDVVKLGGMALEIIPLVAEDGIILGGEKTGSLE</sequence>
<evidence type="ECO:0000256" key="7">
    <source>
        <dbReference type="ARBA" id="ARBA00022737"/>
    </source>
</evidence>
<comment type="function">
    <text evidence="10">Mediates both low-affinity uptake and efflux of sugar across the membrane.</text>
</comment>
<organism evidence="11 12">
    <name type="scientific">Salvia divinorum</name>
    <name type="common">Maria pastora</name>
    <name type="synonym">Diviner's sage</name>
    <dbReference type="NCBI Taxonomy" id="28513"/>
    <lineage>
        <taxon>Eukaryota</taxon>
        <taxon>Viridiplantae</taxon>
        <taxon>Streptophyta</taxon>
        <taxon>Embryophyta</taxon>
        <taxon>Tracheophyta</taxon>
        <taxon>Spermatophyta</taxon>
        <taxon>Magnoliopsida</taxon>
        <taxon>eudicotyledons</taxon>
        <taxon>Gunneridae</taxon>
        <taxon>Pentapetalae</taxon>
        <taxon>asterids</taxon>
        <taxon>lamiids</taxon>
        <taxon>Lamiales</taxon>
        <taxon>Lamiaceae</taxon>
        <taxon>Nepetoideae</taxon>
        <taxon>Mentheae</taxon>
        <taxon>Salviinae</taxon>
        <taxon>Salvia</taxon>
        <taxon>Salvia subgen. Calosphace</taxon>
    </lineage>
</organism>
<accession>A0ABD1I4K7</accession>
<feature type="transmembrane region" description="Helical" evidence="10">
    <location>
        <begin position="187"/>
        <end position="208"/>
    </location>
</feature>
<keyword evidence="9 10" id="KW-0472">Membrane</keyword>
<reference evidence="11 12" key="1">
    <citation type="submission" date="2024-06" db="EMBL/GenBank/DDBJ databases">
        <title>A chromosome level genome sequence of Diviner's sage (Salvia divinorum).</title>
        <authorList>
            <person name="Ford S.A."/>
            <person name="Ro D.-K."/>
            <person name="Ness R.W."/>
            <person name="Phillips M.A."/>
        </authorList>
    </citation>
    <scope>NUCLEOTIDE SEQUENCE [LARGE SCALE GENOMIC DNA]</scope>
    <source>
        <strain evidence="11">SAF-2024a</strain>
        <tissue evidence="11">Leaf</tissue>
    </source>
</reference>
<keyword evidence="12" id="KW-1185">Reference proteome</keyword>
<feature type="transmembrane region" description="Helical" evidence="10">
    <location>
        <begin position="42"/>
        <end position="60"/>
    </location>
</feature>
<dbReference type="InterPro" id="IPR004316">
    <property type="entry name" value="SWEET_rpt"/>
</dbReference>
<dbReference type="Proteomes" id="UP001567538">
    <property type="component" value="Unassembled WGS sequence"/>
</dbReference>
<feature type="transmembrane region" description="Helical" evidence="10">
    <location>
        <begin position="126"/>
        <end position="147"/>
    </location>
</feature>
<keyword evidence="8 10" id="KW-1133">Transmembrane helix</keyword>
<evidence type="ECO:0000256" key="3">
    <source>
        <dbReference type="ARBA" id="ARBA00022448"/>
    </source>
</evidence>
<dbReference type="GO" id="GO:0005886">
    <property type="term" value="C:plasma membrane"/>
    <property type="evidence" value="ECO:0007669"/>
    <property type="project" value="UniProtKB-SubCell"/>
</dbReference>
<dbReference type="Pfam" id="PF03083">
    <property type="entry name" value="MtN3_slv"/>
    <property type="match status" value="2"/>
</dbReference>
<dbReference type="FunFam" id="1.20.1280.290:FF:000003">
    <property type="entry name" value="Bidirectional sugar transporter SWEET"/>
    <property type="match status" value="1"/>
</dbReference>
<evidence type="ECO:0000256" key="9">
    <source>
        <dbReference type="ARBA" id="ARBA00023136"/>
    </source>
</evidence>
<dbReference type="EMBL" id="JBEAFC010000003">
    <property type="protein sequence ID" value="KAL1563650.1"/>
    <property type="molecule type" value="Genomic_DNA"/>
</dbReference>
<keyword evidence="3 10" id="KW-0813">Transport</keyword>
<keyword evidence="4" id="KW-1003">Cell membrane</keyword>
<proteinExistence type="inferred from homology"/>
<evidence type="ECO:0000313" key="12">
    <source>
        <dbReference type="Proteomes" id="UP001567538"/>
    </source>
</evidence>
<dbReference type="PANTHER" id="PTHR10791:SF22">
    <property type="entry name" value="BIDIRECTIONAL SUGAR TRANSPORTER SWEET11"/>
    <property type="match status" value="1"/>
</dbReference>
<evidence type="ECO:0000256" key="8">
    <source>
        <dbReference type="ARBA" id="ARBA00022989"/>
    </source>
</evidence>
<dbReference type="Gene3D" id="1.20.1280.290">
    <property type="match status" value="2"/>
</dbReference>
<dbReference type="FunFam" id="1.20.1280.290:FF:000001">
    <property type="entry name" value="Bidirectional sugar transporter SWEET"/>
    <property type="match status" value="1"/>
</dbReference>
<evidence type="ECO:0000256" key="2">
    <source>
        <dbReference type="ARBA" id="ARBA00007809"/>
    </source>
</evidence>
<comment type="caution">
    <text evidence="11">The sequence shown here is derived from an EMBL/GenBank/DDBJ whole genome shotgun (WGS) entry which is preliminary data.</text>
</comment>
<feature type="transmembrane region" description="Helical" evidence="10">
    <location>
        <begin position="66"/>
        <end position="88"/>
    </location>
</feature>
<keyword evidence="5 10" id="KW-0762">Sugar transport</keyword>
<evidence type="ECO:0000256" key="1">
    <source>
        <dbReference type="ARBA" id="ARBA00004651"/>
    </source>
</evidence>
<feature type="transmembrane region" description="Helical" evidence="10">
    <location>
        <begin position="100"/>
        <end position="120"/>
    </location>
</feature>
<comment type="subcellular location">
    <subcellularLocation>
        <location evidence="1 10">Cell membrane</location>
        <topology evidence="1 10">Multi-pass membrane protein</topology>
    </subcellularLocation>
</comment>
<gene>
    <name evidence="11" type="ORF">AAHA92_06089</name>
</gene>
<keyword evidence="7" id="KW-0677">Repeat</keyword>
<comment type="similarity">
    <text evidence="2 10">Belongs to the SWEET sugar transporter family.</text>
</comment>
<dbReference type="InterPro" id="IPR047664">
    <property type="entry name" value="SWEET"/>
</dbReference>
<dbReference type="AlphaFoldDB" id="A0ABD1I4K7"/>
<protein>
    <recommendedName>
        <fullName evidence="10">Bidirectional sugar transporter SWEET</fullName>
    </recommendedName>
</protein>
<evidence type="ECO:0000256" key="5">
    <source>
        <dbReference type="ARBA" id="ARBA00022597"/>
    </source>
</evidence>
<feature type="transmembrane region" description="Helical" evidence="10">
    <location>
        <begin position="6"/>
        <end position="30"/>
    </location>
</feature>
<evidence type="ECO:0000313" key="11">
    <source>
        <dbReference type="EMBL" id="KAL1563650.1"/>
    </source>
</evidence>
<dbReference type="PANTHER" id="PTHR10791">
    <property type="entry name" value="RAG1-ACTIVATING PROTEIN 1"/>
    <property type="match status" value="1"/>
</dbReference>
<evidence type="ECO:0000256" key="6">
    <source>
        <dbReference type="ARBA" id="ARBA00022692"/>
    </source>
</evidence>